<protein>
    <recommendedName>
        <fullName evidence="1">AraC effector-binding domain-containing protein</fullName>
    </recommendedName>
</protein>
<comment type="caution">
    <text evidence="2">The sequence shown here is derived from an EMBL/GenBank/DDBJ whole genome shotgun (WGS) entry which is preliminary data.</text>
</comment>
<evidence type="ECO:0000259" key="1">
    <source>
        <dbReference type="SMART" id="SM00871"/>
    </source>
</evidence>
<dbReference type="Proteomes" id="UP000681290">
    <property type="component" value="Unassembled WGS sequence"/>
</dbReference>
<proteinExistence type="predicted"/>
<dbReference type="InterPro" id="IPR010499">
    <property type="entry name" value="AraC_E-bd"/>
</dbReference>
<evidence type="ECO:0000313" key="3">
    <source>
        <dbReference type="Proteomes" id="UP000681290"/>
    </source>
</evidence>
<dbReference type="SMART" id="SM00871">
    <property type="entry name" value="AraC_E_bind"/>
    <property type="match status" value="1"/>
</dbReference>
<reference evidence="2 3" key="1">
    <citation type="submission" date="2021-03" db="EMBL/GenBank/DDBJ databases">
        <title>Antimicrobial resistance genes in bacteria isolated from Japanese honey, and their potential for conferring macrolide and lincosamide resistance in the American foulbrood pathogen Paenibacillus larvae.</title>
        <authorList>
            <person name="Okamoto M."/>
            <person name="Kumagai M."/>
            <person name="Kanamori H."/>
            <person name="Takamatsu D."/>
        </authorList>
    </citation>
    <scope>NUCLEOTIDE SEQUENCE [LARGE SCALE GENOMIC DNA]</scope>
    <source>
        <strain evidence="2 3">J15TS10</strain>
    </source>
</reference>
<dbReference type="Gene3D" id="3.20.80.10">
    <property type="entry name" value="Regulatory factor, effector binding domain"/>
    <property type="match status" value="1"/>
</dbReference>
<dbReference type="InterPro" id="IPR011256">
    <property type="entry name" value="Reg_factor_effector_dom_sf"/>
</dbReference>
<sequence length="152" mass="17289">MKIVELDAKKLVGIRVVCPGDQYVSEIPRAAVHLKERLGEIKEVVNPARLIGAFVAGDFSEEEDGYWVCVEVDEVKEVPAGMVSIVVPGQKYAVLRHTGPHTEIRNSYKKLHQWIADNQLERLPRSWHLEITEEWGQEGINEIVTDLYDTVR</sequence>
<feature type="domain" description="AraC effector-binding" evidence="1">
    <location>
        <begin position="1"/>
        <end position="152"/>
    </location>
</feature>
<dbReference type="RefSeq" id="WP_213590948.1">
    <property type="nucleotide sequence ID" value="NZ_BOSM01000003.1"/>
</dbReference>
<name>A0ABQ4MRB2_9BACL</name>
<dbReference type="SUPFAM" id="SSF55136">
    <property type="entry name" value="Probable bacterial effector-binding domain"/>
    <property type="match status" value="1"/>
</dbReference>
<gene>
    <name evidence="2" type="ORF">J15TS10_23460</name>
</gene>
<dbReference type="Pfam" id="PF14526">
    <property type="entry name" value="Cass2"/>
    <property type="match status" value="1"/>
</dbReference>
<organism evidence="2 3">
    <name type="scientific">Paenibacillus woosongensis</name>
    <dbReference type="NCBI Taxonomy" id="307580"/>
    <lineage>
        <taxon>Bacteria</taxon>
        <taxon>Bacillati</taxon>
        <taxon>Bacillota</taxon>
        <taxon>Bacilli</taxon>
        <taxon>Bacillales</taxon>
        <taxon>Paenibacillaceae</taxon>
        <taxon>Paenibacillus</taxon>
    </lineage>
</organism>
<keyword evidence="3" id="KW-1185">Reference proteome</keyword>
<accession>A0ABQ4MRB2</accession>
<dbReference type="EMBL" id="BOSM01000003">
    <property type="protein sequence ID" value="GIP58532.1"/>
    <property type="molecule type" value="Genomic_DNA"/>
</dbReference>
<dbReference type="InterPro" id="IPR029441">
    <property type="entry name" value="Cass2"/>
</dbReference>
<evidence type="ECO:0000313" key="2">
    <source>
        <dbReference type="EMBL" id="GIP58532.1"/>
    </source>
</evidence>